<keyword evidence="2" id="KW-1185">Reference proteome</keyword>
<proteinExistence type="predicted"/>
<evidence type="ECO:0000313" key="2">
    <source>
        <dbReference type="Proteomes" id="UP000324222"/>
    </source>
</evidence>
<accession>A0A5B7E1I3</accession>
<protein>
    <submittedName>
        <fullName evidence="1">Uncharacterized protein</fullName>
    </submittedName>
</protein>
<dbReference type="Proteomes" id="UP000324222">
    <property type="component" value="Unassembled WGS sequence"/>
</dbReference>
<dbReference type="AlphaFoldDB" id="A0A5B7E1I3"/>
<reference evidence="1 2" key="1">
    <citation type="submission" date="2019-05" db="EMBL/GenBank/DDBJ databases">
        <title>Another draft genome of Portunus trituberculatus and its Hox gene families provides insights of decapod evolution.</title>
        <authorList>
            <person name="Jeong J.-H."/>
            <person name="Song I."/>
            <person name="Kim S."/>
            <person name="Choi T."/>
            <person name="Kim D."/>
            <person name="Ryu S."/>
            <person name="Kim W."/>
        </authorList>
    </citation>
    <scope>NUCLEOTIDE SEQUENCE [LARGE SCALE GENOMIC DNA]</scope>
    <source>
        <tissue evidence="1">Muscle</tissue>
    </source>
</reference>
<dbReference type="EMBL" id="VSRR010001708">
    <property type="protein sequence ID" value="MPC27207.1"/>
    <property type="molecule type" value="Genomic_DNA"/>
</dbReference>
<name>A0A5B7E1I3_PORTR</name>
<comment type="caution">
    <text evidence="1">The sequence shown here is derived from an EMBL/GenBank/DDBJ whole genome shotgun (WGS) entry which is preliminary data.</text>
</comment>
<sequence length="143" mass="15676">MFPWGEAGTPDEEGVASFCKFISSVRESLTLPMPFSLASTLQTGVKRTSGTSWPGPTPLVLPHSPLALEVRREQLGCSLEISNPVSVKLTLPRRWASRAERWYIPGDSCGAPPLNDELLDLVESKDLSESSLAYGYSIRGYFD</sequence>
<organism evidence="1 2">
    <name type="scientific">Portunus trituberculatus</name>
    <name type="common">Swimming crab</name>
    <name type="synonym">Neptunus trituberculatus</name>
    <dbReference type="NCBI Taxonomy" id="210409"/>
    <lineage>
        <taxon>Eukaryota</taxon>
        <taxon>Metazoa</taxon>
        <taxon>Ecdysozoa</taxon>
        <taxon>Arthropoda</taxon>
        <taxon>Crustacea</taxon>
        <taxon>Multicrustacea</taxon>
        <taxon>Malacostraca</taxon>
        <taxon>Eumalacostraca</taxon>
        <taxon>Eucarida</taxon>
        <taxon>Decapoda</taxon>
        <taxon>Pleocyemata</taxon>
        <taxon>Brachyura</taxon>
        <taxon>Eubrachyura</taxon>
        <taxon>Portunoidea</taxon>
        <taxon>Portunidae</taxon>
        <taxon>Portuninae</taxon>
        <taxon>Portunus</taxon>
    </lineage>
</organism>
<evidence type="ECO:0000313" key="1">
    <source>
        <dbReference type="EMBL" id="MPC27207.1"/>
    </source>
</evidence>
<gene>
    <name evidence="1" type="ORF">E2C01_020374</name>
</gene>